<dbReference type="EMBL" id="UYRT01007787">
    <property type="protein sequence ID" value="VDK43453.1"/>
    <property type="molecule type" value="Genomic_DNA"/>
</dbReference>
<dbReference type="Proteomes" id="UP000271098">
    <property type="component" value="Unassembled WGS sequence"/>
</dbReference>
<organism evidence="4">
    <name type="scientific">Gongylonema pulchrum</name>
    <dbReference type="NCBI Taxonomy" id="637853"/>
    <lineage>
        <taxon>Eukaryota</taxon>
        <taxon>Metazoa</taxon>
        <taxon>Ecdysozoa</taxon>
        <taxon>Nematoda</taxon>
        <taxon>Chromadorea</taxon>
        <taxon>Rhabditida</taxon>
        <taxon>Spirurina</taxon>
        <taxon>Spiruromorpha</taxon>
        <taxon>Spiruroidea</taxon>
        <taxon>Gongylonematidae</taxon>
        <taxon>Gongylonema</taxon>
    </lineage>
</organism>
<keyword evidence="3" id="KW-1185">Reference proteome</keyword>
<protein>
    <submittedName>
        <fullName evidence="4">Secreted protein</fullName>
    </submittedName>
</protein>
<keyword evidence="1" id="KW-0812">Transmembrane</keyword>
<proteinExistence type="predicted"/>
<evidence type="ECO:0000313" key="3">
    <source>
        <dbReference type="Proteomes" id="UP000271098"/>
    </source>
</evidence>
<gene>
    <name evidence="2" type="ORF">GPUH_LOCUS4226</name>
</gene>
<keyword evidence="1" id="KW-1133">Transmembrane helix</keyword>
<keyword evidence="1" id="KW-0472">Membrane</keyword>
<reference evidence="4" key="1">
    <citation type="submission" date="2016-06" db="UniProtKB">
        <authorList>
            <consortium name="WormBaseParasite"/>
        </authorList>
    </citation>
    <scope>IDENTIFICATION</scope>
</reference>
<evidence type="ECO:0000256" key="1">
    <source>
        <dbReference type="SAM" id="Phobius"/>
    </source>
</evidence>
<evidence type="ECO:0000313" key="4">
    <source>
        <dbReference type="WBParaSite" id="GPUH_0000423401-mRNA-1"/>
    </source>
</evidence>
<sequence>MSGPKDPRCINDFTLQEILITLILAMSNTSSVKIILRVREKMIFNSYSAKNIYFVLLIVLLHYCNCKTAIWDFAVPYNTSLIHNITRVLDTILLKQDRNFRPINGG</sequence>
<dbReference type="WBParaSite" id="GPUH_0000423401-mRNA-1">
    <property type="protein sequence ID" value="GPUH_0000423401-mRNA-1"/>
    <property type="gene ID" value="GPUH_0000423401"/>
</dbReference>
<reference evidence="2 3" key="2">
    <citation type="submission" date="2018-11" db="EMBL/GenBank/DDBJ databases">
        <authorList>
            <consortium name="Pathogen Informatics"/>
        </authorList>
    </citation>
    <scope>NUCLEOTIDE SEQUENCE [LARGE SCALE GENOMIC DNA]</scope>
</reference>
<feature type="transmembrane region" description="Helical" evidence="1">
    <location>
        <begin position="18"/>
        <end position="36"/>
    </location>
</feature>
<accession>A0A183D686</accession>
<name>A0A183D686_9BILA</name>
<evidence type="ECO:0000313" key="2">
    <source>
        <dbReference type="EMBL" id="VDK43453.1"/>
    </source>
</evidence>
<dbReference type="AlphaFoldDB" id="A0A183D686"/>